<evidence type="ECO:0000313" key="8">
    <source>
        <dbReference type="EMBL" id="WUP73537.1"/>
    </source>
</evidence>
<dbReference type="CDD" id="cd01166">
    <property type="entry name" value="KdgK"/>
    <property type="match status" value="1"/>
</dbReference>
<evidence type="ECO:0000256" key="3">
    <source>
        <dbReference type="ARBA" id="ARBA00022741"/>
    </source>
</evidence>
<dbReference type="GO" id="GO:0016301">
    <property type="term" value="F:kinase activity"/>
    <property type="evidence" value="ECO:0007669"/>
    <property type="project" value="UniProtKB-KW"/>
</dbReference>
<dbReference type="PRINTS" id="PR00990">
    <property type="entry name" value="RIBOKINASE"/>
</dbReference>
<evidence type="ECO:0000256" key="5">
    <source>
        <dbReference type="ARBA" id="ARBA00022840"/>
    </source>
</evidence>
<evidence type="ECO:0000256" key="6">
    <source>
        <dbReference type="RuleBase" id="RU003704"/>
    </source>
</evidence>
<proteinExistence type="inferred from homology"/>
<evidence type="ECO:0000256" key="4">
    <source>
        <dbReference type="ARBA" id="ARBA00022777"/>
    </source>
</evidence>
<keyword evidence="3" id="KW-0547">Nucleotide-binding</keyword>
<dbReference type="RefSeq" id="WP_142651695.1">
    <property type="nucleotide sequence ID" value="NZ_CP108085.1"/>
</dbReference>
<comment type="similarity">
    <text evidence="1 6">Belongs to the carbohydrate kinase PfkB family.</text>
</comment>
<feature type="domain" description="Carbohydrate kinase PfkB" evidence="7">
    <location>
        <begin position="8"/>
        <end position="303"/>
    </location>
</feature>
<dbReference type="InterPro" id="IPR050306">
    <property type="entry name" value="PfkB_Carbo_kinase"/>
</dbReference>
<dbReference type="PROSITE" id="PS00584">
    <property type="entry name" value="PFKB_KINASES_2"/>
    <property type="match status" value="1"/>
</dbReference>
<name>A0ABZ1SM49_9ACTN</name>
<reference evidence="8" key="1">
    <citation type="submission" date="2022-10" db="EMBL/GenBank/DDBJ databases">
        <title>The complete genomes of actinobacterial strains from the NBC collection.</title>
        <authorList>
            <person name="Joergensen T.S."/>
            <person name="Alvarez Arevalo M."/>
            <person name="Sterndorff E.B."/>
            <person name="Faurdal D."/>
            <person name="Vuksanovic O."/>
            <person name="Mourched A.-S."/>
            <person name="Charusanti P."/>
            <person name="Shaw S."/>
            <person name="Blin K."/>
            <person name="Weber T."/>
        </authorList>
    </citation>
    <scope>NUCLEOTIDE SEQUENCE</scope>
    <source>
        <strain evidence="8">NBC_00254</strain>
    </source>
</reference>
<dbReference type="EMBL" id="CP108085">
    <property type="protein sequence ID" value="WUP73537.1"/>
    <property type="molecule type" value="Genomic_DNA"/>
</dbReference>
<keyword evidence="5" id="KW-0067">ATP-binding</keyword>
<dbReference type="PANTHER" id="PTHR43085:SF1">
    <property type="entry name" value="PSEUDOURIDINE KINASE-RELATED"/>
    <property type="match status" value="1"/>
</dbReference>
<protein>
    <submittedName>
        <fullName evidence="8">Sugar kinase</fullName>
    </submittedName>
</protein>
<dbReference type="SUPFAM" id="SSF53613">
    <property type="entry name" value="Ribokinase-like"/>
    <property type="match status" value="1"/>
</dbReference>
<keyword evidence="9" id="KW-1185">Reference proteome</keyword>
<accession>A0ABZ1SM49</accession>
<dbReference type="Pfam" id="PF00294">
    <property type="entry name" value="PfkB"/>
    <property type="match status" value="1"/>
</dbReference>
<dbReference type="InterPro" id="IPR029056">
    <property type="entry name" value="Ribokinase-like"/>
</dbReference>
<dbReference type="Gene3D" id="3.40.1190.20">
    <property type="match status" value="1"/>
</dbReference>
<evidence type="ECO:0000256" key="1">
    <source>
        <dbReference type="ARBA" id="ARBA00010688"/>
    </source>
</evidence>
<dbReference type="InterPro" id="IPR011611">
    <property type="entry name" value="PfkB_dom"/>
</dbReference>
<evidence type="ECO:0000259" key="7">
    <source>
        <dbReference type="Pfam" id="PF00294"/>
    </source>
</evidence>
<sequence length="318" mass="33352">MSERTGGLVTVGETMARLTAGRVGPLRHSSDMAVGIGGAESNVAIAVRRLGGSATWIGRVGADGFGDLVLRELRAEGLEVRGLVDDQAPTGLMVKERRTSSSLSVWYYRAGSAGSRLRPADVSEEAIARASLLHVTGITPALSDSAADAVRHAVRLARHHGLIVSFDVNYRSRLWTPEQAGKGLIDILRDSDVVFAGVEEAELFVSATDDPLDLAARLADLGPSQVIVKLGARGCAAVIDGRRLTRAAVPVDVLDPVGAGDAFVGGYLADLLAGEPPEVRLDTAVTVGAFACTVSGDWEGLPTRAELGLLARREDVTR</sequence>
<dbReference type="Proteomes" id="UP001432011">
    <property type="component" value="Chromosome"/>
</dbReference>
<keyword evidence="4 6" id="KW-0418">Kinase</keyword>
<dbReference type="PANTHER" id="PTHR43085">
    <property type="entry name" value="HEXOKINASE FAMILY MEMBER"/>
    <property type="match status" value="1"/>
</dbReference>
<keyword evidence="2 6" id="KW-0808">Transferase</keyword>
<organism evidence="8 9">
    <name type="scientific">Microbispora hainanensis</name>
    <dbReference type="NCBI Taxonomy" id="568844"/>
    <lineage>
        <taxon>Bacteria</taxon>
        <taxon>Bacillati</taxon>
        <taxon>Actinomycetota</taxon>
        <taxon>Actinomycetes</taxon>
        <taxon>Streptosporangiales</taxon>
        <taxon>Streptosporangiaceae</taxon>
        <taxon>Microbispora</taxon>
    </lineage>
</organism>
<evidence type="ECO:0000256" key="2">
    <source>
        <dbReference type="ARBA" id="ARBA00022679"/>
    </source>
</evidence>
<evidence type="ECO:0000313" key="9">
    <source>
        <dbReference type="Proteomes" id="UP001432011"/>
    </source>
</evidence>
<gene>
    <name evidence="8" type="ORF">OG913_29670</name>
</gene>
<dbReference type="InterPro" id="IPR002173">
    <property type="entry name" value="Carboh/pur_kinase_PfkB_CS"/>
</dbReference>
<dbReference type="InterPro" id="IPR002139">
    <property type="entry name" value="Ribo/fructo_kinase"/>
</dbReference>